<dbReference type="GO" id="GO:0046872">
    <property type="term" value="F:metal ion binding"/>
    <property type="evidence" value="ECO:0007669"/>
    <property type="project" value="UniProtKB-KW"/>
</dbReference>
<dbReference type="GO" id="GO:0051239">
    <property type="term" value="P:regulation of multicellular organismal process"/>
    <property type="evidence" value="ECO:0007669"/>
    <property type="project" value="UniProtKB-ARBA"/>
</dbReference>
<evidence type="ECO:0000313" key="13">
    <source>
        <dbReference type="Proteomes" id="UP001162162"/>
    </source>
</evidence>
<dbReference type="Proteomes" id="UP001162162">
    <property type="component" value="Unassembled WGS sequence"/>
</dbReference>
<dbReference type="Gene3D" id="3.90.520.10">
    <property type="entry name" value="SMAD MH1 domain"/>
    <property type="match status" value="1"/>
</dbReference>
<dbReference type="FunFam" id="2.60.200.10:FF:000001">
    <property type="entry name" value="Mothers against decapentaplegic homolog"/>
    <property type="match status" value="1"/>
</dbReference>
<dbReference type="InterPro" id="IPR036578">
    <property type="entry name" value="SMAD_MH1_sf"/>
</dbReference>
<dbReference type="Pfam" id="PF03165">
    <property type="entry name" value="MH1"/>
    <property type="match status" value="1"/>
</dbReference>
<comment type="caution">
    <text evidence="12">The sequence shown here is derived from an EMBL/GenBank/DDBJ whole genome shotgun (WGS) entry which is preliminary data.</text>
</comment>
<dbReference type="SUPFAM" id="SSF56366">
    <property type="entry name" value="SMAD MH1 domain"/>
    <property type="match status" value="1"/>
</dbReference>
<dbReference type="GO" id="GO:0009791">
    <property type="term" value="P:post-embryonic development"/>
    <property type="evidence" value="ECO:0007669"/>
    <property type="project" value="UniProtKB-ARBA"/>
</dbReference>
<evidence type="ECO:0000256" key="2">
    <source>
        <dbReference type="ARBA" id="ARBA00022490"/>
    </source>
</evidence>
<keyword evidence="6 8" id="KW-0804">Transcription</keyword>
<dbReference type="CDD" id="cd10985">
    <property type="entry name" value="MH2_SMAD_2_3"/>
    <property type="match status" value="1"/>
</dbReference>
<dbReference type="GO" id="GO:0005737">
    <property type="term" value="C:cytoplasm"/>
    <property type="evidence" value="ECO:0007669"/>
    <property type="project" value="UniProtKB-SubCell"/>
</dbReference>
<dbReference type="PROSITE" id="PS51075">
    <property type="entry name" value="MH1"/>
    <property type="match status" value="1"/>
</dbReference>
<evidence type="ECO:0000256" key="6">
    <source>
        <dbReference type="ARBA" id="ARBA00023163"/>
    </source>
</evidence>
<evidence type="ECO:0000256" key="4">
    <source>
        <dbReference type="ARBA" id="ARBA00022833"/>
    </source>
</evidence>
<dbReference type="InterPro" id="IPR001132">
    <property type="entry name" value="SMAD_dom_Dwarfin-type"/>
</dbReference>
<evidence type="ECO:0000259" key="11">
    <source>
        <dbReference type="PROSITE" id="PS51076"/>
    </source>
</evidence>
<evidence type="ECO:0000256" key="1">
    <source>
        <dbReference type="ARBA" id="ARBA00005545"/>
    </source>
</evidence>
<dbReference type="PANTHER" id="PTHR13703:SF25">
    <property type="entry name" value="MOTHERS AGAINST DECAPENTAPLEGIC HOMOLOG"/>
    <property type="match status" value="1"/>
</dbReference>
<feature type="domain" description="MH2" evidence="11">
    <location>
        <begin position="265"/>
        <end position="461"/>
    </location>
</feature>
<evidence type="ECO:0000256" key="5">
    <source>
        <dbReference type="ARBA" id="ARBA00023015"/>
    </source>
</evidence>
<dbReference type="InterPro" id="IPR013790">
    <property type="entry name" value="Dwarfin"/>
</dbReference>
<sequence length="476" mass="53509">MNGMLPSFTPPVVKRLLGWKKGTDADDKWCEKAVKSLVKKLKKSGALEELERAISSQNHNTKCVTIPRILQARPNAELGNIQQQRKGLPHVIYCRLWRWPELQSHHELRPLDNCEYAYSLKKEEVCVNPYHYTRIKAQLYFLALPAILVPRHTLSDENNLFPHSLEDLSTSVPENTSFPHNTNSLGLHLPHTAGYMDAVGICPNGTSTNMESPHSAVPPTETPPPGYMSEDGDPIDPNDNMSLSRITPSPPVDAQPVLYCEPAFWCSISYYELNTRVGETFHASQPSITVDGFTDPSNSERFCLGLLSNVNRNTVVEQTRRHIGKGVRLYYIGGEVFAECLSDSSIFVQSPNCNQRYGWHPATVCKIPPGCNLKIFNNQEFAALLSQSVSQGFEAVYQLTRMCTIRMSFVKGWGAEYRRQTVTSTPCWIELHLNGPLQWLDRVLTQMGSPDYRVVRCRRRDVSGGGLVGRGSLRFS</sequence>
<dbReference type="InterPro" id="IPR013019">
    <property type="entry name" value="MAD_homology_MH1"/>
</dbReference>
<keyword evidence="4" id="KW-0862">Zinc</keyword>
<dbReference type="GO" id="GO:0030154">
    <property type="term" value="P:cell differentiation"/>
    <property type="evidence" value="ECO:0007669"/>
    <property type="project" value="TreeGrafter"/>
</dbReference>
<gene>
    <name evidence="12" type="ORF">NQ318_008598</name>
</gene>
<dbReference type="GO" id="GO:0050793">
    <property type="term" value="P:regulation of developmental process"/>
    <property type="evidence" value="ECO:0007669"/>
    <property type="project" value="UniProtKB-ARBA"/>
</dbReference>
<dbReference type="GO" id="GO:0060395">
    <property type="term" value="P:SMAD protein signal transduction"/>
    <property type="evidence" value="ECO:0007669"/>
    <property type="project" value="TreeGrafter"/>
</dbReference>
<name>A0AAV8YW33_9CUCU</name>
<keyword evidence="5 8" id="KW-0805">Transcription regulation</keyword>
<evidence type="ECO:0000256" key="7">
    <source>
        <dbReference type="ARBA" id="ARBA00023242"/>
    </source>
</evidence>
<keyword evidence="7 8" id="KW-0539">Nucleus</keyword>
<comment type="similarity">
    <text evidence="1 8">Belongs to the dwarfin/SMAD family.</text>
</comment>
<dbReference type="SUPFAM" id="SSF49879">
    <property type="entry name" value="SMAD/FHA domain"/>
    <property type="match status" value="1"/>
</dbReference>
<protein>
    <recommendedName>
        <fullName evidence="8">Mothers against decapentaplegic homolog</fullName>
        <shortName evidence="8">MAD homolog</shortName>
        <shortName evidence="8">Mothers against DPP homolog</shortName>
    </recommendedName>
    <alternativeName>
        <fullName evidence="8">SMAD family member</fullName>
    </alternativeName>
</protein>
<keyword evidence="13" id="KW-1185">Reference proteome</keyword>
<dbReference type="InterPro" id="IPR017855">
    <property type="entry name" value="SMAD-like_dom_sf"/>
</dbReference>
<dbReference type="PROSITE" id="PS51076">
    <property type="entry name" value="MH2"/>
    <property type="match status" value="1"/>
</dbReference>
<dbReference type="SMART" id="SM00523">
    <property type="entry name" value="DWA"/>
    <property type="match status" value="1"/>
</dbReference>
<organism evidence="12 13">
    <name type="scientific">Aromia moschata</name>
    <dbReference type="NCBI Taxonomy" id="1265417"/>
    <lineage>
        <taxon>Eukaryota</taxon>
        <taxon>Metazoa</taxon>
        <taxon>Ecdysozoa</taxon>
        <taxon>Arthropoda</taxon>
        <taxon>Hexapoda</taxon>
        <taxon>Insecta</taxon>
        <taxon>Pterygota</taxon>
        <taxon>Neoptera</taxon>
        <taxon>Endopterygota</taxon>
        <taxon>Coleoptera</taxon>
        <taxon>Polyphaga</taxon>
        <taxon>Cucujiformia</taxon>
        <taxon>Chrysomeloidea</taxon>
        <taxon>Cerambycidae</taxon>
        <taxon>Cerambycinae</taxon>
        <taxon>Callichromatini</taxon>
        <taxon>Aromia</taxon>
    </lineage>
</organism>
<feature type="domain" description="MH1" evidence="10">
    <location>
        <begin position="11"/>
        <end position="141"/>
    </location>
</feature>
<dbReference type="GO" id="GO:0009653">
    <property type="term" value="P:anatomical structure morphogenesis"/>
    <property type="evidence" value="ECO:0007669"/>
    <property type="project" value="TreeGrafter"/>
</dbReference>
<dbReference type="AlphaFoldDB" id="A0AAV8YW33"/>
<dbReference type="GO" id="GO:0000981">
    <property type="term" value="F:DNA-binding transcription factor activity, RNA polymerase II-specific"/>
    <property type="evidence" value="ECO:0007669"/>
    <property type="project" value="TreeGrafter"/>
</dbReference>
<dbReference type="InterPro" id="IPR008984">
    <property type="entry name" value="SMAD_FHA_dom_sf"/>
</dbReference>
<evidence type="ECO:0000256" key="9">
    <source>
        <dbReference type="SAM" id="MobiDB-lite"/>
    </source>
</evidence>
<keyword evidence="2 8" id="KW-0963">Cytoplasm</keyword>
<evidence type="ECO:0000256" key="3">
    <source>
        <dbReference type="ARBA" id="ARBA00022723"/>
    </source>
</evidence>
<dbReference type="GO" id="GO:0000978">
    <property type="term" value="F:RNA polymerase II cis-regulatory region sequence-specific DNA binding"/>
    <property type="evidence" value="ECO:0007669"/>
    <property type="project" value="TreeGrafter"/>
</dbReference>
<dbReference type="GO" id="GO:0070411">
    <property type="term" value="F:I-SMAD binding"/>
    <property type="evidence" value="ECO:0007669"/>
    <property type="project" value="TreeGrafter"/>
</dbReference>
<dbReference type="GO" id="GO:0045944">
    <property type="term" value="P:positive regulation of transcription by RNA polymerase II"/>
    <property type="evidence" value="ECO:0007669"/>
    <property type="project" value="TreeGrafter"/>
</dbReference>
<reference evidence="12" key="1">
    <citation type="journal article" date="2023" name="Insect Mol. Biol.">
        <title>Genome sequencing provides insights into the evolution of gene families encoding plant cell wall-degrading enzymes in longhorned beetles.</title>
        <authorList>
            <person name="Shin N.R."/>
            <person name="Okamura Y."/>
            <person name="Kirsch R."/>
            <person name="Pauchet Y."/>
        </authorList>
    </citation>
    <scope>NUCLEOTIDE SEQUENCE</scope>
    <source>
        <strain evidence="12">AMC_N1</strain>
    </source>
</reference>
<dbReference type="Pfam" id="PF03166">
    <property type="entry name" value="MH2"/>
    <property type="match status" value="1"/>
</dbReference>
<accession>A0AAV8YW33</accession>
<dbReference type="EMBL" id="JAPWTK010000036">
    <property type="protein sequence ID" value="KAJ8955726.1"/>
    <property type="molecule type" value="Genomic_DNA"/>
</dbReference>
<evidence type="ECO:0000256" key="8">
    <source>
        <dbReference type="RuleBase" id="RU361195"/>
    </source>
</evidence>
<dbReference type="PANTHER" id="PTHR13703">
    <property type="entry name" value="SMAD"/>
    <property type="match status" value="1"/>
</dbReference>
<dbReference type="GO" id="GO:0071144">
    <property type="term" value="C:heteromeric SMAD protein complex"/>
    <property type="evidence" value="ECO:0007669"/>
    <property type="project" value="TreeGrafter"/>
</dbReference>
<dbReference type="InterPro" id="IPR003619">
    <property type="entry name" value="MAD_homology1_Dwarfin-type"/>
</dbReference>
<feature type="region of interest" description="Disordered" evidence="9">
    <location>
        <begin position="206"/>
        <end position="242"/>
    </location>
</feature>
<dbReference type="Gene3D" id="2.60.200.10">
    <property type="match status" value="1"/>
</dbReference>
<comment type="subcellular location">
    <subcellularLocation>
        <location evidence="8">Cytoplasm</location>
    </subcellularLocation>
    <subcellularLocation>
        <location evidence="8">Nucleus</location>
    </subcellularLocation>
</comment>
<evidence type="ECO:0000259" key="10">
    <source>
        <dbReference type="PROSITE" id="PS51075"/>
    </source>
</evidence>
<proteinExistence type="inferred from homology"/>
<evidence type="ECO:0000313" key="12">
    <source>
        <dbReference type="EMBL" id="KAJ8955726.1"/>
    </source>
</evidence>
<dbReference type="SMART" id="SM00524">
    <property type="entry name" value="DWB"/>
    <property type="match status" value="1"/>
</dbReference>
<dbReference type="GO" id="GO:0032924">
    <property type="term" value="P:activin receptor signaling pathway"/>
    <property type="evidence" value="ECO:0007669"/>
    <property type="project" value="TreeGrafter"/>
</dbReference>
<keyword evidence="3" id="KW-0479">Metal-binding</keyword>